<reference evidence="11" key="2">
    <citation type="submission" date="2023-05" db="EMBL/GenBank/DDBJ databases">
        <authorList>
            <consortium name="Lawrence Berkeley National Laboratory"/>
            <person name="Steindorff A."/>
            <person name="Hensen N."/>
            <person name="Bonometti L."/>
            <person name="Westerberg I."/>
            <person name="Brannstrom I.O."/>
            <person name="Guillou S."/>
            <person name="Cros-Aarteil S."/>
            <person name="Calhoun S."/>
            <person name="Haridas S."/>
            <person name="Kuo A."/>
            <person name="Mondo S."/>
            <person name="Pangilinan J."/>
            <person name="Riley R."/>
            <person name="Labutti K."/>
            <person name="Andreopoulos B."/>
            <person name="Lipzen A."/>
            <person name="Chen C."/>
            <person name="Yanf M."/>
            <person name="Daum C."/>
            <person name="Ng V."/>
            <person name="Clum A."/>
            <person name="Ohm R."/>
            <person name="Martin F."/>
            <person name="Silar P."/>
            <person name="Natvig D."/>
            <person name="Lalanne C."/>
            <person name="Gautier V."/>
            <person name="Ament-Velasquez S.L."/>
            <person name="Kruys A."/>
            <person name="Hutchinson M.I."/>
            <person name="Powell A.J."/>
            <person name="Barry K."/>
            <person name="Miller A.N."/>
            <person name="Grigoriev I.V."/>
            <person name="Debuchy R."/>
            <person name="Gladieux P."/>
            <person name="Thoren M.H."/>
            <person name="Johannesson H."/>
        </authorList>
    </citation>
    <scope>NUCLEOTIDE SEQUENCE</scope>
    <source>
        <strain evidence="11">PSN309</strain>
    </source>
</reference>
<evidence type="ECO:0000259" key="10">
    <source>
        <dbReference type="Pfam" id="PF10017"/>
    </source>
</evidence>
<dbReference type="InterPro" id="IPR017804">
    <property type="entry name" value="MeTrfase_EgtD-like"/>
</dbReference>
<evidence type="ECO:0000256" key="2">
    <source>
        <dbReference type="ARBA" id="ARBA00008361"/>
    </source>
</evidence>
<comment type="subunit">
    <text evidence="3">Homodimer.</text>
</comment>
<dbReference type="GO" id="GO:0008168">
    <property type="term" value="F:methyltransferase activity"/>
    <property type="evidence" value="ECO:0007669"/>
    <property type="project" value="UniProtKB-KW"/>
</dbReference>
<organism evidence="11 12">
    <name type="scientific">Podospora australis</name>
    <dbReference type="NCBI Taxonomy" id="1536484"/>
    <lineage>
        <taxon>Eukaryota</taxon>
        <taxon>Fungi</taxon>
        <taxon>Dikarya</taxon>
        <taxon>Ascomycota</taxon>
        <taxon>Pezizomycotina</taxon>
        <taxon>Sordariomycetes</taxon>
        <taxon>Sordariomycetidae</taxon>
        <taxon>Sordariales</taxon>
        <taxon>Podosporaceae</taxon>
        <taxon>Podospora</taxon>
    </lineage>
</organism>
<accession>A0AAN6WPE5</accession>
<evidence type="ECO:0000256" key="3">
    <source>
        <dbReference type="ARBA" id="ARBA00011738"/>
    </source>
</evidence>
<keyword evidence="7" id="KW-0949">S-adenosyl-L-methionine</keyword>
<dbReference type="PIRSF" id="PIRSF018005">
    <property type="entry name" value="UCP018005"/>
    <property type="match status" value="1"/>
</dbReference>
<keyword evidence="6" id="KW-0808">Transferase</keyword>
<dbReference type="Pfam" id="PF10017">
    <property type="entry name" value="Methyltransf_33"/>
    <property type="match status" value="1"/>
</dbReference>
<dbReference type="PANTHER" id="PTHR43397:SF1">
    <property type="entry name" value="ERGOTHIONEINE BIOSYNTHESIS PROTEIN 1"/>
    <property type="match status" value="1"/>
</dbReference>
<dbReference type="AlphaFoldDB" id="A0AAN6WPE5"/>
<dbReference type="InterPro" id="IPR017805">
    <property type="entry name" value="SAM_MeTrfase_EasF-type_put"/>
</dbReference>
<keyword evidence="12" id="KW-1185">Reference proteome</keyword>
<evidence type="ECO:0000313" key="12">
    <source>
        <dbReference type="Proteomes" id="UP001302126"/>
    </source>
</evidence>
<keyword evidence="4" id="KW-0017">Alkaloid metabolism</keyword>
<proteinExistence type="inferred from homology"/>
<evidence type="ECO:0000256" key="4">
    <source>
        <dbReference type="ARBA" id="ARBA00022589"/>
    </source>
</evidence>
<feature type="domain" description="Histidine-specific methyltransferase SAM-dependent" evidence="10">
    <location>
        <begin position="13"/>
        <end position="317"/>
    </location>
</feature>
<comment type="caution">
    <text evidence="11">The sequence shown here is derived from an EMBL/GenBank/DDBJ whole genome shotgun (WGS) entry which is preliminary data.</text>
</comment>
<evidence type="ECO:0000313" key="11">
    <source>
        <dbReference type="EMBL" id="KAK4185041.1"/>
    </source>
</evidence>
<dbReference type="GO" id="GO:0009820">
    <property type="term" value="P:alkaloid metabolic process"/>
    <property type="evidence" value="ECO:0007669"/>
    <property type="project" value="UniProtKB-KW"/>
</dbReference>
<reference evidence="11" key="1">
    <citation type="journal article" date="2023" name="Mol. Phylogenet. Evol.">
        <title>Genome-scale phylogeny and comparative genomics of the fungal order Sordariales.</title>
        <authorList>
            <person name="Hensen N."/>
            <person name="Bonometti L."/>
            <person name="Westerberg I."/>
            <person name="Brannstrom I.O."/>
            <person name="Guillou S."/>
            <person name="Cros-Aarteil S."/>
            <person name="Calhoun S."/>
            <person name="Haridas S."/>
            <person name="Kuo A."/>
            <person name="Mondo S."/>
            <person name="Pangilinan J."/>
            <person name="Riley R."/>
            <person name="LaButti K."/>
            <person name="Andreopoulos B."/>
            <person name="Lipzen A."/>
            <person name="Chen C."/>
            <person name="Yan M."/>
            <person name="Daum C."/>
            <person name="Ng V."/>
            <person name="Clum A."/>
            <person name="Steindorff A."/>
            <person name="Ohm R.A."/>
            <person name="Martin F."/>
            <person name="Silar P."/>
            <person name="Natvig D.O."/>
            <person name="Lalanne C."/>
            <person name="Gautier V."/>
            <person name="Ament-Velasquez S.L."/>
            <person name="Kruys A."/>
            <person name="Hutchinson M.I."/>
            <person name="Powell A.J."/>
            <person name="Barry K."/>
            <person name="Miller A.N."/>
            <person name="Grigoriev I.V."/>
            <person name="Debuchy R."/>
            <person name="Gladieux P."/>
            <person name="Hiltunen Thoren M."/>
            <person name="Johannesson H."/>
        </authorList>
    </citation>
    <scope>NUCLEOTIDE SEQUENCE</scope>
    <source>
        <strain evidence="11">PSN309</strain>
    </source>
</reference>
<name>A0AAN6WPE5_9PEZI</name>
<dbReference type="EC" id="2.1.1.261" evidence="8"/>
<sequence>MIRPCAETTSTTQKQQSVLPSALLSSDEGSFLWREITRLPNYYQTRDEISLLTTHGAEIASLVPPNSILIDIGCGDTRKVEPLLTHLSTALLESSPSSKVTYFGLDLSQPALASSLSSLPPYPNIEVIGLWGTFTDGLSWLSSSTGTTINPSRPKWFLSLGSILGNDFPAPAMKLLSSWASIMRPGVDRMLLGMDGTTDPTIIWESYHDAETASVFEKFMRLGLSHSNTILGVEWYKPEDWEVVGKMSTDYVMHQFVFRALVDVNFRIPAGYHNVRFPRGHEIDCYEAFKFGPQDMVEQFRAVGLRQESIWKAPGDSCICKFTLLTS</sequence>
<evidence type="ECO:0000256" key="1">
    <source>
        <dbReference type="ARBA" id="ARBA00005107"/>
    </source>
</evidence>
<evidence type="ECO:0000256" key="8">
    <source>
        <dbReference type="ARBA" id="ARBA00039094"/>
    </source>
</evidence>
<comment type="similarity">
    <text evidence="2">Belongs to the methyltransferase superfamily.</text>
</comment>
<dbReference type="InterPro" id="IPR051128">
    <property type="entry name" value="EgtD_Methyltrsf_superfamily"/>
</dbReference>
<dbReference type="EMBL" id="MU864464">
    <property type="protein sequence ID" value="KAK4185041.1"/>
    <property type="molecule type" value="Genomic_DNA"/>
</dbReference>
<dbReference type="Gene3D" id="3.40.50.150">
    <property type="entry name" value="Vaccinia Virus protein VP39"/>
    <property type="match status" value="1"/>
</dbReference>
<evidence type="ECO:0000256" key="9">
    <source>
        <dbReference type="ARBA" id="ARBA00049425"/>
    </source>
</evidence>
<comment type="catalytic activity">
    <reaction evidence="9">
        <text>4-(3-methylbut-2-enyl)-L-tryptophan + S-adenosyl-L-methionine = 4-(3-methylbut-2-enyl)-L-abrine + S-adenosyl-L-homocysteine + H(+)</text>
        <dbReference type="Rhea" id="RHEA:34435"/>
        <dbReference type="ChEBI" id="CHEBI:15378"/>
        <dbReference type="ChEBI" id="CHEBI:57856"/>
        <dbReference type="ChEBI" id="CHEBI:58209"/>
        <dbReference type="ChEBI" id="CHEBI:59789"/>
        <dbReference type="ChEBI" id="CHEBI:67248"/>
        <dbReference type="EC" id="2.1.1.261"/>
    </reaction>
</comment>
<evidence type="ECO:0000256" key="7">
    <source>
        <dbReference type="ARBA" id="ARBA00022691"/>
    </source>
</evidence>
<dbReference type="InterPro" id="IPR029063">
    <property type="entry name" value="SAM-dependent_MTases_sf"/>
</dbReference>
<dbReference type="InterPro" id="IPR019257">
    <property type="entry name" value="MeTrfase_dom"/>
</dbReference>
<protein>
    <recommendedName>
        <fullName evidence="8">4-dimethylallyltryptophan N-methyltransferase</fullName>
        <ecNumber evidence="8">2.1.1.261</ecNumber>
    </recommendedName>
</protein>
<keyword evidence="5" id="KW-0489">Methyltransferase</keyword>
<dbReference type="GO" id="GO:0032259">
    <property type="term" value="P:methylation"/>
    <property type="evidence" value="ECO:0007669"/>
    <property type="project" value="UniProtKB-KW"/>
</dbReference>
<dbReference type="Proteomes" id="UP001302126">
    <property type="component" value="Unassembled WGS sequence"/>
</dbReference>
<dbReference type="NCBIfam" id="TIGR03439">
    <property type="entry name" value="methyl_EasF"/>
    <property type="match status" value="1"/>
</dbReference>
<comment type="pathway">
    <text evidence="1">Alkaloid biosynthesis; ergot alkaloid biosynthesis.</text>
</comment>
<evidence type="ECO:0000256" key="5">
    <source>
        <dbReference type="ARBA" id="ARBA00022603"/>
    </source>
</evidence>
<evidence type="ECO:0000256" key="6">
    <source>
        <dbReference type="ARBA" id="ARBA00022679"/>
    </source>
</evidence>
<dbReference type="PANTHER" id="PTHR43397">
    <property type="entry name" value="ERGOTHIONEINE BIOSYNTHESIS PROTEIN 1"/>
    <property type="match status" value="1"/>
</dbReference>
<gene>
    <name evidence="11" type="ORF">QBC35DRAFT_440242</name>
</gene>